<dbReference type="RefSeq" id="WP_150091149.1">
    <property type="nucleotide sequence ID" value="NZ_VWSF01000019.1"/>
</dbReference>
<reference evidence="2 3" key="1">
    <citation type="submission" date="2019-09" db="EMBL/GenBank/DDBJ databases">
        <title>Genome sequence and assembly of Adhaeribacter sp.</title>
        <authorList>
            <person name="Chhetri G."/>
        </authorList>
    </citation>
    <scope>NUCLEOTIDE SEQUENCE [LARGE SCALE GENOMIC DNA]</scope>
    <source>
        <strain evidence="2 3">DK36</strain>
    </source>
</reference>
<evidence type="ECO:0000256" key="1">
    <source>
        <dbReference type="SAM" id="SignalP"/>
    </source>
</evidence>
<evidence type="ECO:0008006" key="4">
    <source>
        <dbReference type="Google" id="ProtNLM"/>
    </source>
</evidence>
<name>A0A5M6D3C4_9BACT</name>
<evidence type="ECO:0000313" key="3">
    <source>
        <dbReference type="Proteomes" id="UP000323426"/>
    </source>
</evidence>
<gene>
    <name evidence="2" type="ORF">F0145_19615</name>
</gene>
<comment type="caution">
    <text evidence="2">The sequence shown here is derived from an EMBL/GenBank/DDBJ whole genome shotgun (WGS) entry which is preliminary data.</text>
</comment>
<feature type="chain" id="PRO_5024305084" description="Conjugal transfer protein TraI" evidence="1">
    <location>
        <begin position="21"/>
        <end position="204"/>
    </location>
</feature>
<dbReference type="AlphaFoldDB" id="A0A5M6D3C4"/>
<evidence type="ECO:0000313" key="2">
    <source>
        <dbReference type="EMBL" id="KAA5541997.1"/>
    </source>
</evidence>
<protein>
    <recommendedName>
        <fullName evidence="4">Conjugal transfer protein TraI</fullName>
    </recommendedName>
</protein>
<keyword evidence="1" id="KW-0732">Signal</keyword>
<sequence length="204" mass="23775">MKKYVLILIFLIGFNLNSTAQFVVADPTAFSQRAIQQITNITEQIQQKYELVRQFKETNKIYTQGKEWYDGLKRVNQTVAEYQKIYETLQLTGEIVDLYATNIQRFRIDQNFSPREVDYITEGYGKLLKESSRLVDDLNLGAKSTGLSLTDKERLDMINTTYEKVREHKALVQYFTNKNISVSYLRAKKKNNTQGVMRLYGLAQ</sequence>
<proteinExistence type="predicted"/>
<dbReference type="EMBL" id="VWSF01000019">
    <property type="protein sequence ID" value="KAA5541997.1"/>
    <property type="molecule type" value="Genomic_DNA"/>
</dbReference>
<accession>A0A5M6D3C4</accession>
<feature type="signal peptide" evidence="1">
    <location>
        <begin position="1"/>
        <end position="20"/>
    </location>
</feature>
<organism evidence="2 3">
    <name type="scientific">Adhaeribacter rhizoryzae</name>
    <dbReference type="NCBI Taxonomy" id="2607907"/>
    <lineage>
        <taxon>Bacteria</taxon>
        <taxon>Pseudomonadati</taxon>
        <taxon>Bacteroidota</taxon>
        <taxon>Cytophagia</taxon>
        <taxon>Cytophagales</taxon>
        <taxon>Hymenobacteraceae</taxon>
        <taxon>Adhaeribacter</taxon>
    </lineage>
</organism>
<dbReference type="Proteomes" id="UP000323426">
    <property type="component" value="Unassembled WGS sequence"/>
</dbReference>
<keyword evidence="3" id="KW-1185">Reference proteome</keyword>